<dbReference type="AlphaFoldDB" id="A0AAE5WLV4"/>
<evidence type="ECO:0000313" key="3">
    <source>
        <dbReference type="Proteomes" id="UP000220927"/>
    </source>
</evidence>
<keyword evidence="1" id="KW-0812">Transmembrane</keyword>
<protein>
    <submittedName>
        <fullName evidence="2">Uncharacterized protein</fullName>
    </submittedName>
</protein>
<proteinExistence type="predicted"/>
<feature type="transmembrane region" description="Helical" evidence="1">
    <location>
        <begin position="149"/>
        <end position="167"/>
    </location>
</feature>
<dbReference type="EMBL" id="CP034998">
    <property type="protein sequence ID" value="QAS77180.1"/>
    <property type="molecule type" value="Genomic_DNA"/>
</dbReference>
<keyword evidence="1" id="KW-1133">Transmembrane helix</keyword>
<feature type="transmembrane region" description="Helical" evidence="1">
    <location>
        <begin position="179"/>
        <end position="199"/>
    </location>
</feature>
<sequence length="606" mass="65367">MTFNLGILVVWYQRIEQRLSLNLQWWVWVPLSFSLGLIFSTGPLVQRYLLALATSDKTSIYGSSFQREVVTLPNLDDWFETAIAWPHPFIGLVVVVLAVRSSSIKQLFLRLSLFGFVTLMLFDLGYGLWNGALSVASAFENLVANFTGAIGVAAIAILLVELADYGFRSFEWATWPRRAVAGFLVMLGGTIALCVIFYVTDFFYRPRPATIDLLAESPSSGFIIAKAVPKSGRKLDTQNRAATPAFSMLSQVEESSSLNWRAPKNGKIEWSTNEDFTAYSIEVSLFAGCGPTDGVRKLPPSESPLKISDIRAFSLSHAWGAWDTTVTVSEGHGSAGLKGTDASFYSLDPSTDGKSIELQQIVADHSQATYSGGSDSIELFMITLPSKPEEAMESAPSLNFSVDGKEYVIGLSGSEGVLGISSEKIACRAVPTRQAFQSKVLDLGNSMLLGVKVVVSPKRKSDGVPNNVVTLNGDSGWLRVKGIDPKTLNTGGARIDMISVSGNLKSAAINGSDQTLKTGDTVTAIGDSLNGSFVSGLLKVSGEADLLWVNNDRANQTKWESLPIENKLLALAFLGSVFVWIARRVSALVSKGESLAWLEDGAGLSP</sequence>
<keyword evidence="3" id="KW-1185">Reference proteome</keyword>
<dbReference type="Proteomes" id="UP000220927">
    <property type="component" value="Chromosome"/>
</dbReference>
<name>A0AAE5WLV4_9HYPH</name>
<evidence type="ECO:0000256" key="1">
    <source>
        <dbReference type="SAM" id="Phobius"/>
    </source>
</evidence>
<reference evidence="2 3" key="1">
    <citation type="submission" date="2019-01" db="EMBL/GenBank/DDBJ databases">
        <title>Genomic insights into the origins and evolution of symbiotic genes in the Phaseolus vulgaris microsymbionts.</title>
        <authorList>
            <person name="Tong W."/>
        </authorList>
    </citation>
    <scope>NUCLEOTIDE SEQUENCE [LARGE SCALE GENOMIC DNA]</scope>
    <source>
        <strain evidence="2 3">FH23</strain>
    </source>
</reference>
<dbReference type="KEGG" id="rad:CO657_03320"/>
<feature type="transmembrane region" description="Helical" evidence="1">
    <location>
        <begin position="25"/>
        <end position="45"/>
    </location>
</feature>
<evidence type="ECO:0000313" key="2">
    <source>
        <dbReference type="EMBL" id="QAS77180.1"/>
    </source>
</evidence>
<keyword evidence="1" id="KW-0472">Membrane</keyword>
<accession>A0AAE5WLV4</accession>
<dbReference type="RefSeq" id="WP_054181508.1">
    <property type="nucleotide sequence ID" value="NZ_CP034998.1"/>
</dbReference>
<organism evidence="2 3">
    <name type="scientific">Rhizobium acidisoli</name>
    <dbReference type="NCBI Taxonomy" id="1538158"/>
    <lineage>
        <taxon>Bacteria</taxon>
        <taxon>Pseudomonadati</taxon>
        <taxon>Pseudomonadota</taxon>
        <taxon>Alphaproteobacteria</taxon>
        <taxon>Hyphomicrobiales</taxon>
        <taxon>Rhizobiaceae</taxon>
        <taxon>Rhizobium/Agrobacterium group</taxon>
        <taxon>Rhizobium</taxon>
    </lineage>
</organism>
<feature type="transmembrane region" description="Helical" evidence="1">
    <location>
        <begin position="111"/>
        <end position="129"/>
    </location>
</feature>
<gene>
    <name evidence="2" type="ORF">CO657_03320</name>
</gene>
<feature type="transmembrane region" description="Helical" evidence="1">
    <location>
        <begin position="82"/>
        <end position="99"/>
    </location>
</feature>